<comment type="cofactor">
    <cofactor evidence="2">
        <name>[3Fe-4S] cluster</name>
        <dbReference type="ChEBI" id="CHEBI:21137"/>
    </cofactor>
</comment>
<evidence type="ECO:0000256" key="6">
    <source>
        <dbReference type="ARBA" id="ARBA00022643"/>
    </source>
</evidence>
<evidence type="ECO:0000256" key="2">
    <source>
        <dbReference type="ARBA" id="ARBA00001927"/>
    </source>
</evidence>
<comment type="similarity">
    <text evidence="3">Belongs to the glutamate synthase family.</text>
</comment>
<evidence type="ECO:0000256" key="10">
    <source>
        <dbReference type="ARBA" id="ARBA00023004"/>
    </source>
</evidence>
<reference evidence="18" key="1">
    <citation type="submission" date="2022-11" db="UniProtKB">
        <authorList>
            <consortium name="WormBaseParasite"/>
        </authorList>
    </citation>
    <scope>IDENTIFICATION</scope>
</reference>
<dbReference type="PANTHER" id="PTHR11938">
    <property type="entry name" value="FAD NADPH DEHYDROGENASE/OXIDOREDUCTASE"/>
    <property type="match status" value="1"/>
</dbReference>
<evidence type="ECO:0000256" key="3">
    <source>
        <dbReference type="ARBA" id="ARBA00009716"/>
    </source>
</evidence>
<comment type="pathway">
    <text evidence="14">Amino-acid biosynthesis; L-glutamate biosynthesis via GLT pathway; L-glutamate from 2-oxoglutarate and L-glutamine (ferredoxin route): step 1/1.</text>
</comment>
<dbReference type="Gene3D" id="3.60.20.10">
    <property type="entry name" value="Glutamine Phosphoribosylpyrophosphate, subunit 1, domain 1"/>
    <property type="match status" value="1"/>
</dbReference>
<evidence type="ECO:0000256" key="4">
    <source>
        <dbReference type="ARBA" id="ARBA00022605"/>
    </source>
</evidence>
<sequence length="118" mass="13194">MLERMEHRGACGCDDDSGDGAGVMTGIPHELYRKELLKLKITLPPRGQYATGIIFLEKSTYRKAKESIRELAESCNLSVICWRSPPVDDSAIGKEAKKTEPLIRQVSIVKAVKNPFYK</sequence>
<dbReference type="InterPro" id="IPR017932">
    <property type="entry name" value="GATase_2_dom"/>
</dbReference>
<dbReference type="SUPFAM" id="SSF56235">
    <property type="entry name" value="N-terminal nucleophile aminohydrolases (Ntn hydrolases)"/>
    <property type="match status" value="1"/>
</dbReference>
<keyword evidence="8" id="KW-0315">Glutamine amidotransferase</keyword>
<dbReference type="PANTHER" id="PTHR11938:SF133">
    <property type="entry name" value="GLUTAMATE SYNTHASE (NADH)"/>
    <property type="match status" value="1"/>
</dbReference>
<keyword evidence="10" id="KW-0408">Iron</keyword>
<evidence type="ECO:0000313" key="18">
    <source>
        <dbReference type="WBParaSite" id="nRc.2.0.1.t23835-RA"/>
    </source>
</evidence>
<evidence type="ECO:0000256" key="13">
    <source>
        <dbReference type="ARBA" id="ARBA00023291"/>
    </source>
</evidence>
<evidence type="ECO:0000256" key="5">
    <source>
        <dbReference type="ARBA" id="ARBA00022630"/>
    </source>
</evidence>
<feature type="domain" description="Glutamine amidotransferase type-2" evidence="16">
    <location>
        <begin position="1"/>
        <end position="111"/>
    </location>
</feature>
<evidence type="ECO:0000256" key="8">
    <source>
        <dbReference type="ARBA" id="ARBA00022962"/>
    </source>
</evidence>
<evidence type="ECO:0000256" key="15">
    <source>
        <dbReference type="ARBA" id="ARBA00039085"/>
    </source>
</evidence>
<dbReference type="GO" id="GO:0016040">
    <property type="term" value="F:glutamate synthase (NADH) activity"/>
    <property type="evidence" value="ECO:0007669"/>
    <property type="project" value="TreeGrafter"/>
</dbReference>
<keyword evidence="13" id="KW-0003">3Fe-4S</keyword>
<name>A0A915JDF7_ROMCU</name>
<accession>A0A915JDF7</accession>
<dbReference type="AlphaFoldDB" id="A0A915JDF7"/>
<dbReference type="GO" id="GO:0046872">
    <property type="term" value="F:metal ion binding"/>
    <property type="evidence" value="ECO:0007669"/>
    <property type="project" value="UniProtKB-KW"/>
</dbReference>
<dbReference type="GO" id="GO:0051538">
    <property type="term" value="F:3 iron, 4 sulfur cluster binding"/>
    <property type="evidence" value="ECO:0007669"/>
    <property type="project" value="UniProtKB-KW"/>
</dbReference>
<dbReference type="InterPro" id="IPR029055">
    <property type="entry name" value="Ntn_hydrolases_N"/>
</dbReference>
<evidence type="ECO:0000256" key="12">
    <source>
        <dbReference type="ARBA" id="ARBA00023164"/>
    </source>
</evidence>
<dbReference type="EC" id="1.4.7.1" evidence="15"/>
<evidence type="ECO:0000256" key="11">
    <source>
        <dbReference type="ARBA" id="ARBA00023014"/>
    </source>
</evidence>
<keyword evidence="6" id="KW-0288">FMN</keyword>
<dbReference type="Proteomes" id="UP000887565">
    <property type="component" value="Unplaced"/>
</dbReference>
<dbReference type="WBParaSite" id="nRc.2.0.1.t23835-RA">
    <property type="protein sequence ID" value="nRc.2.0.1.t23835-RA"/>
    <property type="gene ID" value="nRc.2.0.1.g23835"/>
</dbReference>
<keyword evidence="17" id="KW-1185">Reference proteome</keyword>
<protein>
    <recommendedName>
        <fullName evidence="15">glutamate synthase (ferredoxin)</fullName>
        <ecNumber evidence="15">1.4.7.1</ecNumber>
    </recommendedName>
</protein>
<comment type="cofactor">
    <cofactor evidence="1">
        <name>FMN</name>
        <dbReference type="ChEBI" id="CHEBI:58210"/>
    </cofactor>
</comment>
<dbReference type="InterPro" id="IPR050711">
    <property type="entry name" value="ET-N_metabolism_enzyme"/>
</dbReference>
<dbReference type="GO" id="GO:0019676">
    <property type="term" value="P:ammonia assimilation cycle"/>
    <property type="evidence" value="ECO:0007669"/>
    <property type="project" value="TreeGrafter"/>
</dbReference>
<evidence type="ECO:0000259" key="16">
    <source>
        <dbReference type="Pfam" id="PF00310"/>
    </source>
</evidence>
<dbReference type="Pfam" id="PF00310">
    <property type="entry name" value="GATase_2"/>
    <property type="match status" value="1"/>
</dbReference>
<evidence type="ECO:0000256" key="14">
    <source>
        <dbReference type="ARBA" id="ARBA00037928"/>
    </source>
</evidence>
<keyword evidence="9" id="KW-0560">Oxidoreductase</keyword>
<evidence type="ECO:0000256" key="1">
    <source>
        <dbReference type="ARBA" id="ARBA00001917"/>
    </source>
</evidence>
<evidence type="ECO:0000256" key="7">
    <source>
        <dbReference type="ARBA" id="ARBA00022723"/>
    </source>
</evidence>
<keyword evidence="5" id="KW-0285">Flavoprotein</keyword>
<organism evidence="17 18">
    <name type="scientific">Romanomermis culicivorax</name>
    <name type="common">Nematode worm</name>
    <dbReference type="NCBI Taxonomy" id="13658"/>
    <lineage>
        <taxon>Eukaryota</taxon>
        <taxon>Metazoa</taxon>
        <taxon>Ecdysozoa</taxon>
        <taxon>Nematoda</taxon>
        <taxon>Enoplea</taxon>
        <taxon>Dorylaimia</taxon>
        <taxon>Mermithida</taxon>
        <taxon>Mermithoidea</taxon>
        <taxon>Mermithidae</taxon>
        <taxon>Romanomermis</taxon>
    </lineage>
</organism>
<keyword evidence="12" id="KW-0314">Glutamate biosynthesis</keyword>
<keyword evidence="7" id="KW-0479">Metal-binding</keyword>
<dbReference type="GO" id="GO:0006537">
    <property type="term" value="P:glutamate biosynthetic process"/>
    <property type="evidence" value="ECO:0007669"/>
    <property type="project" value="UniProtKB-KW"/>
</dbReference>
<dbReference type="GO" id="GO:0016041">
    <property type="term" value="F:glutamate synthase (ferredoxin) activity"/>
    <property type="evidence" value="ECO:0007669"/>
    <property type="project" value="UniProtKB-EC"/>
</dbReference>
<evidence type="ECO:0000256" key="9">
    <source>
        <dbReference type="ARBA" id="ARBA00023002"/>
    </source>
</evidence>
<keyword evidence="4" id="KW-0028">Amino-acid biosynthesis</keyword>
<proteinExistence type="inferred from homology"/>
<keyword evidence="11" id="KW-0411">Iron-sulfur</keyword>
<evidence type="ECO:0000313" key="17">
    <source>
        <dbReference type="Proteomes" id="UP000887565"/>
    </source>
</evidence>